<protein>
    <recommendedName>
        <fullName evidence="2">histidine kinase</fullName>
        <ecNumber evidence="2">2.7.13.3</ecNumber>
    </recommendedName>
</protein>
<evidence type="ECO:0000256" key="4">
    <source>
        <dbReference type="ARBA" id="ARBA00022679"/>
    </source>
</evidence>
<dbReference type="PANTHER" id="PTHR43711:SF1">
    <property type="entry name" value="HISTIDINE KINASE 1"/>
    <property type="match status" value="1"/>
</dbReference>
<feature type="domain" description="Histidine kinase" evidence="8">
    <location>
        <begin position="215"/>
        <end position="433"/>
    </location>
</feature>
<feature type="coiled-coil region" evidence="7">
    <location>
        <begin position="181"/>
        <end position="211"/>
    </location>
</feature>
<evidence type="ECO:0000256" key="3">
    <source>
        <dbReference type="ARBA" id="ARBA00022553"/>
    </source>
</evidence>
<keyword evidence="7" id="KW-0175">Coiled coil</keyword>
<dbReference type="InterPro" id="IPR003661">
    <property type="entry name" value="HisK_dim/P_dom"/>
</dbReference>
<dbReference type="RefSeq" id="WP_096407004.1">
    <property type="nucleotide sequence ID" value="NZ_AP017372.2"/>
</dbReference>
<dbReference type="SUPFAM" id="SSF47384">
    <property type="entry name" value="Homodimeric domain of signal transducing histidine kinase"/>
    <property type="match status" value="1"/>
</dbReference>
<dbReference type="Gene3D" id="3.30.450.40">
    <property type="match status" value="1"/>
</dbReference>
<dbReference type="CDD" id="cd00082">
    <property type="entry name" value="HisKA"/>
    <property type="match status" value="1"/>
</dbReference>
<comment type="catalytic activity">
    <reaction evidence="1">
        <text>ATP + protein L-histidine = ADP + protein N-phospho-L-histidine.</text>
        <dbReference type="EC" id="2.7.13.3"/>
    </reaction>
</comment>
<organism evidence="9 10">
    <name type="scientific">Halorhodospira halochloris</name>
    <name type="common">Ectothiorhodospira halochloris</name>
    <dbReference type="NCBI Taxonomy" id="1052"/>
    <lineage>
        <taxon>Bacteria</taxon>
        <taxon>Pseudomonadati</taxon>
        <taxon>Pseudomonadota</taxon>
        <taxon>Gammaproteobacteria</taxon>
        <taxon>Chromatiales</taxon>
        <taxon>Ectothiorhodospiraceae</taxon>
        <taxon>Halorhodospira</taxon>
    </lineage>
</organism>
<sequence>MSQDSQLPAGAPIPSDEEQRLCALYEYQVLDTGPEEEFDRITRLCAWLLGVPISFISLVDRDRLCVKSIYGADFTEANRESSLCTHVVGAGQPLIVHDASVDSRFKDAPVVTAEPYLRFYAAAPLLIPEGYSLGTLCIADRAPRRLGNGTLDVLQQLAAVVVDELELRAANRRLHAEQSSAHHKTLELSRLQAELSQAKEEAEQANRAKSEFLAGISHELRTPLNAVLGFAQVLEQDTEGHLTASQARYVEQILKGGRNLLNLIDELLELARIESSRVDLHEQCFEIAPLLSESVHMLEAMAQEYDVTVLNKAGDAAQTVCADRSRVLQLVQNLLTNAIKYNRPGGWVTIEVRSVASVWVRVVVSDSGIGIPVARQRELFHPFNRLGRESTGIEGTGVGLAAAQRLVEQMGGQISFSSEEGVGSVFWVDLPQA</sequence>
<dbReference type="OrthoDB" id="9806130at2"/>
<dbReference type="PROSITE" id="PS50109">
    <property type="entry name" value="HIS_KIN"/>
    <property type="match status" value="1"/>
</dbReference>
<dbReference type="EMBL" id="AP017372">
    <property type="protein sequence ID" value="BAU56746.1"/>
    <property type="molecule type" value="Genomic_DNA"/>
</dbReference>
<evidence type="ECO:0000256" key="1">
    <source>
        <dbReference type="ARBA" id="ARBA00000085"/>
    </source>
</evidence>
<dbReference type="Proteomes" id="UP000218890">
    <property type="component" value="Chromosome"/>
</dbReference>
<accession>A0A0X8X756</accession>
<dbReference type="Pfam" id="PF02518">
    <property type="entry name" value="HATPase_c"/>
    <property type="match status" value="1"/>
</dbReference>
<evidence type="ECO:0000313" key="10">
    <source>
        <dbReference type="Proteomes" id="UP000218890"/>
    </source>
</evidence>
<evidence type="ECO:0000256" key="2">
    <source>
        <dbReference type="ARBA" id="ARBA00012438"/>
    </source>
</evidence>
<dbReference type="Pfam" id="PF01590">
    <property type="entry name" value="GAF"/>
    <property type="match status" value="1"/>
</dbReference>
<dbReference type="AlphaFoldDB" id="A0A0X8X756"/>
<dbReference type="SUPFAM" id="SSF55874">
    <property type="entry name" value="ATPase domain of HSP90 chaperone/DNA topoisomerase II/histidine kinase"/>
    <property type="match status" value="1"/>
</dbReference>
<keyword evidence="6" id="KW-0902">Two-component regulatory system</keyword>
<dbReference type="InterPro" id="IPR036097">
    <property type="entry name" value="HisK_dim/P_sf"/>
</dbReference>
<dbReference type="InterPro" id="IPR004358">
    <property type="entry name" value="Sig_transdc_His_kin-like_C"/>
</dbReference>
<dbReference type="InterPro" id="IPR029016">
    <property type="entry name" value="GAF-like_dom_sf"/>
</dbReference>
<dbReference type="SUPFAM" id="SSF55781">
    <property type="entry name" value="GAF domain-like"/>
    <property type="match status" value="1"/>
</dbReference>
<proteinExistence type="predicted"/>
<evidence type="ECO:0000259" key="8">
    <source>
        <dbReference type="PROSITE" id="PS50109"/>
    </source>
</evidence>
<name>A0A0X8X756_HALHR</name>
<evidence type="ECO:0000256" key="6">
    <source>
        <dbReference type="ARBA" id="ARBA00023012"/>
    </source>
</evidence>
<dbReference type="SMART" id="SM00387">
    <property type="entry name" value="HATPase_c"/>
    <property type="match status" value="1"/>
</dbReference>
<evidence type="ECO:0000256" key="7">
    <source>
        <dbReference type="SAM" id="Coils"/>
    </source>
</evidence>
<dbReference type="InterPro" id="IPR036890">
    <property type="entry name" value="HATPase_C_sf"/>
</dbReference>
<reference evidence="9" key="1">
    <citation type="submission" date="2016-02" db="EMBL/GenBank/DDBJ databases">
        <title>Halorhodospira halochloris DSM-1059 complete genome, version 2.</title>
        <authorList>
            <person name="Tsukatani Y."/>
        </authorList>
    </citation>
    <scope>NUCLEOTIDE SEQUENCE</scope>
    <source>
        <strain evidence="9">DSM 1059</strain>
    </source>
</reference>
<dbReference type="InterPro" id="IPR050736">
    <property type="entry name" value="Sensor_HK_Regulatory"/>
</dbReference>
<keyword evidence="4" id="KW-0808">Transferase</keyword>
<dbReference type="PANTHER" id="PTHR43711">
    <property type="entry name" value="TWO-COMPONENT HISTIDINE KINASE"/>
    <property type="match status" value="1"/>
</dbReference>
<keyword evidence="3" id="KW-0597">Phosphoprotein</keyword>
<dbReference type="Pfam" id="PF00512">
    <property type="entry name" value="HisKA"/>
    <property type="match status" value="1"/>
</dbReference>
<keyword evidence="5 9" id="KW-0418">Kinase</keyword>
<keyword evidence="10" id="KW-1185">Reference proteome</keyword>
<dbReference type="InterPro" id="IPR005467">
    <property type="entry name" value="His_kinase_dom"/>
</dbReference>
<evidence type="ECO:0000313" key="9">
    <source>
        <dbReference type="EMBL" id="BAU56746.1"/>
    </source>
</evidence>
<dbReference type="GO" id="GO:0000155">
    <property type="term" value="F:phosphorelay sensor kinase activity"/>
    <property type="evidence" value="ECO:0007669"/>
    <property type="project" value="InterPro"/>
</dbReference>
<dbReference type="EC" id="2.7.13.3" evidence="2"/>
<dbReference type="InterPro" id="IPR003018">
    <property type="entry name" value="GAF"/>
</dbReference>
<dbReference type="Gene3D" id="1.10.287.130">
    <property type="match status" value="1"/>
</dbReference>
<dbReference type="SMART" id="SM00065">
    <property type="entry name" value="GAF"/>
    <property type="match status" value="1"/>
</dbReference>
<dbReference type="Gene3D" id="3.30.565.10">
    <property type="entry name" value="Histidine kinase-like ATPase, C-terminal domain"/>
    <property type="match status" value="1"/>
</dbReference>
<dbReference type="KEGG" id="hhk:HH1059_00760"/>
<evidence type="ECO:0000256" key="5">
    <source>
        <dbReference type="ARBA" id="ARBA00022777"/>
    </source>
</evidence>
<gene>
    <name evidence="9" type="ORF">HH1059_00760</name>
</gene>
<dbReference type="SMART" id="SM00388">
    <property type="entry name" value="HisKA"/>
    <property type="match status" value="1"/>
</dbReference>
<dbReference type="PRINTS" id="PR00344">
    <property type="entry name" value="BCTRLSENSOR"/>
</dbReference>
<dbReference type="InterPro" id="IPR003594">
    <property type="entry name" value="HATPase_dom"/>
</dbReference>